<accession>A0A9P6QF98</accession>
<evidence type="ECO:0000313" key="1">
    <source>
        <dbReference type="EMBL" id="KAG0267329.1"/>
    </source>
</evidence>
<reference evidence="1" key="1">
    <citation type="journal article" date="2020" name="Fungal Divers.">
        <title>Resolving the Mortierellaceae phylogeny through synthesis of multi-gene phylogenetics and phylogenomics.</title>
        <authorList>
            <person name="Vandepol N."/>
            <person name="Liber J."/>
            <person name="Desiro A."/>
            <person name="Na H."/>
            <person name="Kennedy M."/>
            <person name="Barry K."/>
            <person name="Grigoriev I.V."/>
            <person name="Miller A.N."/>
            <person name="O'Donnell K."/>
            <person name="Stajich J.E."/>
            <person name="Bonito G."/>
        </authorList>
    </citation>
    <scope>NUCLEOTIDE SEQUENCE</scope>
    <source>
        <strain evidence="1">BC1065</strain>
    </source>
</reference>
<gene>
    <name evidence="1" type="ORF">DFQ27_008889</name>
</gene>
<comment type="caution">
    <text evidence="1">The sequence shown here is derived from an EMBL/GenBank/DDBJ whole genome shotgun (WGS) entry which is preliminary data.</text>
</comment>
<feature type="non-terminal residue" evidence="1">
    <location>
        <position position="68"/>
    </location>
</feature>
<dbReference type="Proteomes" id="UP000807716">
    <property type="component" value="Unassembled WGS sequence"/>
</dbReference>
<dbReference type="OrthoDB" id="2404656at2759"/>
<organism evidence="1 2">
    <name type="scientific">Actinomortierella ambigua</name>
    <dbReference type="NCBI Taxonomy" id="1343610"/>
    <lineage>
        <taxon>Eukaryota</taxon>
        <taxon>Fungi</taxon>
        <taxon>Fungi incertae sedis</taxon>
        <taxon>Mucoromycota</taxon>
        <taxon>Mortierellomycotina</taxon>
        <taxon>Mortierellomycetes</taxon>
        <taxon>Mortierellales</taxon>
        <taxon>Mortierellaceae</taxon>
        <taxon>Actinomortierella</taxon>
    </lineage>
</organism>
<proteinExistence type="predicted"/>
<protein>
    <submittedName>
        <fullName evidence="1">Uncharacterized protein</fullName>
    </submittedName>
</protein>
<dbReference type="EMBL" id="JAAAJB010000077">
    <property type="protein sequence ID" value="KAG0267329.1"/>
    <property type="molecule type" value="Genomic_DNA"/>
</dbReference>
<sequence length="68" mass="7730">MPDNAFVKLQEIMTVLFPTNKNLSFEQRALVDEELAAQQSLSTLKGFKTAFKFLGEALKQPYTEMPSF</sequence>
<keyword evidence="2" id="KW-1185">Reference proteome</keyword>
<name>A0A9P6QF98_9FUNG</name>
<evidence type="ECO:0000313" key="2">
    <source>
        <dbReference type="Proteomes" id="UP000807716"/>
    </source>
</evidence>
<dbReference type="AlphaFoldDB" id="A0A9P6QF98"/>